<dbReference type="STRING" id="89784.SAMN04489725_103145"/>
<feature type="binding site" evidence="8 12">
    <location>
        <position position="251"/>
    </location>
    <ligand>
        <name>substrate</name>
    </ligand>
</feature>
<feature type="binding site" evidence="8 12">
    <location>
        <position position="353"/>
    </location>
    <ligand>
        <name>substrate</name>
    </ligand>
</feature>
<evidence type="ECO:0000256" key="8">
    <source>
        <dbReference type="HAMAP-Rule" id="MF_01024"/>
    </source>
</evidence>
<evidence type="ECO:0000256" key="7">
    <source>
        <dbReference type="ARBA" id="ARBA00049489"/>
    </source>
</evidence>
<dbReference type="CDD" id="cd06572">
    <property type="entry name" value="Histidinol_dh"/>
    <property type="match status" value="1"/>
</dbReference>
<dbReference type="Gene3D" id="3.40.50.1980">
    <property type="entry name" value="Nitrogenase molybdenum iron protein domain"/>
    <property type="match status" value="2"/>
</dbReference>
<dbReference type="PANTHER" id="PTHR21256:SF2">
    <property type="entry name" value="HISTIDINE BIOSYNTHESIS TRIFUNCTIONAL PROTEIN"/>
    <property type="match status" value="1"/>
</dbReference>
<evidence type="ECO:0000313" key="16">
    <source>
        <dbReference type="EMBL" id="SDW22916.1"/>
    </source>
</evidence>
<feature type="binding site" evidence="8 12">
    <location>
        <position position="320"/>
    </location>
    <ligand>
        <name>substrate</name>
    </ligand>
</feature>
<dbReference type="InterPro" id="IPR022695">
    <property type="entry name" value="Histidinol_DH_monofunct"/>
</dbReference>
<evidence type="ECO:0000256" key="2">
    <source>
        <dbReference type="ARBA" id="ARBA00010178"/>
    </source>
</evidence>
<dbReference type="PANTHER" id="PTHR21256">
    <property type="entry name" value="HISTIDINOL DEHYDROGENASE HDH"/>
    <property type="match status" value="1"/>
</dbReference>
<organism evidence="16 17">
    <name type="scientific">Alicyclobacillus hesperidum</name>
    <dbReference type="NCBI Taxonomy" id="89784"/>
    <lineage>
        <taxon>Bacteria</taxon>
        <taxon>Bacillati</taxon>
        <taxon>Bacillota</taxon>
        <taxon>Bacilli</taxon>
        <taxon>Bacillales</taxon>
        <taxon>Alicyclobacillaceae</taxon>
        <taxon>Alicyclobacillus</taxon>
    </lineage>
</organism>
<dbReference type="Gene3D" id="1.20.5.1300">
    <property type="match status" value="1"/>
</dbReference>
<comment type="similarity">
    <text evidence="2 8 9 14">Belongs to the histidinol dehydrogenase family.</text>
</comment>
<feature type="binding site" evidence="8 13">
    <location>
        <position position="412"/>
    </location>
    <ligand>
        <name>Zn(2+)</name>
        <dbReference type="ChEBI" id="CHEBI:29105"/>
    </ligand>
</feature>
<dbReference type="SUPFAM" id="SSF53720">
    <property type="entry name" value="ALDH-like"/>
    <property type="match status" value="1"/>
</dbReference>
<keyword evidence="5 8" id="KW-0862">Zinc</keyword>
<evidence type="ECO:0000256" key="9">
    <source>
        <dbReference type="PIRNR" id="PIRNR000099"/>
    </source>
</evidence>
<dbReference type="PIRSF" id="PIRSF000099">
    <property type="entry name" value="Histidinol_dh"/>
    <property type="match status" value="1"/>
</dbReference>
<evidence type="ECO:0000313" key="15">
    <source>
        <dbReference type="EMBL" id="GLV13464.1"/>
    </source>
</evidence>
<evidence type="ECO:0000256" key="13">
    <source>
        <dbReference type="PIRSR" id="PIRSR000099-4"/>
    </source>
</evidence>
<dbReference type="RefSeq" id="WP_040289852.1">
    <property type="nucleotide sequence ID" value="NZ_BSRA01000005.1"/>
</dbReference>
<keyword evidence="17" id="KW-1185">Reference proteome</keyword>
<feature type="binding site" evidence="8 11">
    <location>
        <position position="206"/>
    </location>
    <ligand>
        <name>NAD(+)</name>
        <dbReference type="ChEBI" id="CHEBI:57540"/>
    </ligand>
</feature>
<proteinExistence type="inferred from homology"/>
<comment type="cofactor">
    <cofactor evidence="8 13">
        <name>Zn(2+)</name>
        <dbReference type="ChEBI" id="CHEBI:29105"/>
    </cofactor>
    <text evidence="8 13">Binds 1 zinc ion per subunit.</text>
</comment>
<feature type="active site" description="Proton acceptor" evidence="8 10">
    <location>
        <position position="319"/>
    </location>
</feature>
<evidence type="ECO:0000256" key="11">
    <source>
        <dbReference type="PIRSR" id="PIRSR000099-2"/>
    </source>
</evidence>
<evidence type="ECO:0000256" key="14">
    <source>
        <dbReference type="RuleBase" id="RU004175"/>
    </source>
</evidence>
<dbReference type="EMBL" id="FNOJ01000003">
    <property type="protein sequence ID" value="SDW22916.1"/>
    <property type="molecule type" value="Genomic_DNA"/>
</dbReference>
<feature type="binding site" evidence="8 12">
    <location>
        <position position="412"/>
    </location>
    <ligand>
        <name>substrate</name>
    </ligand>
</feature>
<dbReference type="GO" id="GO:0051287">
    <property type="term" value="F:NAD binding"/>
    <property type="evidence" value="ECO:0007669"/>
    <property type="project" value="InterPro"/>
</dbReference>
<reference evidence="17" key="1">
    <citation type="submission" date="2016-10" db="EMBL/GenBank/DDBJ databases">
        <authorList>
            <person name="Varghese N."/>
        </authorList>
    </citation>
    <scope>NUCLEOTIDE SEQUENCE [LARGE SCALE GENOMIC DNA]</scope>
    <source>
        <strain evidence="17">DSM 12489</strain>
    </source>
</reference>
<name>A0A1H2RTW6_9BACL</name>
<dbReference type="FunFam" id="3.40.50.1980:FF:000026">
    <property type="entry name" value="Histidinol dehydrogenase"/>
    <property type="match status" value="1"/>
</dbReference>
<evidence type="ECO:0000256" key="6">
    <source>
        <dbReference type="ARBA" id="ARBA00023002"/>
    </source>
</evidence>
<dbReference type="GO" id="GO:0000105">
    <property type="term" value="P:L-histidine biosynthetic process"/>
    <property type="evidence" value="ECO:0007669"/>
    <property type="project" value="UniProtKB-UniRule"/>
</dbReference>
<dbReference type="NCBIfam" id="TIGR00069">
    <property type="entry name" value="hisD"/>
    <property type="match status" value="1"/>
</dbReference>
<dbReference type="Pfam" id="PF00815">
    <property type="entry name" value="Histidinol_dh"/>
    <property type="match status" value="1"/>
</dbReference>
<keyword evidence="8 11" id="KW-0520">NAD</keyword>
<accession>A0A1H2RTW6</accession>
<protein>
    <recommendedName>
        <fullName evidence="3 8">Histidinol dehydrogenase</fullName>
        <shortName evidence="8">HDH</shortName>
        <ecNumber evidence="3 8">1.1.1.23</ecNumber>
    </recommendedName>
</protein>
<evidence type="ECO:0000256" key="12">
    <source>
        <dbReference type="PIRSR" id="PIRSR000099-3"/>
    </source>
</evidence>
<dbReference type="PROSITE" id="PS00611">
    <property type="entry name" value="HISOL_DEHYDROGENASE"/>
    <property type="match status" value="1"/>
</dbReference>
<evidence type="ECO:0000313" key="17">
    <source>
        <dbReference type="Proteomes" id="UP000182589"/>
    </source>
</evidence>
<reference evidence="16" key="2">
    <citation type="submission" date="2016-10" db="EMBL/GenBank/DDBJ databases">
        <authorList>
            <person name="de Groot N.N."/>
        </authorList>
    </citation>
    <scope>NUCLEOTIDE SEQUENCE [LARGE SCALE GENOMIC DNA]</scope>
    <source>
        <strain evidence="16">DSM 12489</strain>
    </source>
</reference>
<comment type="pathway">
    <text evidence="8">Amino-acid biosynthesis; L-histidine biosynthesis; L-histidine from 5-phospho-alpha-D-ribose 1-diphosphate: step 9/9.</text>
</comment>
<dbReference type="InterPro" id="IPR016161">
    <property type="entry name" value="Ald_DH/histidinol_DH"/>
</dbReference>
<evidence type="ECO:0000256" key="4">
    <source>
        <dbReference type="ARBA" id="ARBA00022723"/>
    </source>
</evidence>
<comment type="function">
    <text evidence="1 8">Catalyzes the sequential NAD-dependent oxidations of L-histidinol to L-histidinaldehyde and then to L-histidine.</text>
</comment>
<keyword evidence="8" id="KW-0028">Amino-acid biosynthesis</keyword>
<comment type="catalytic activity">
    <reaction evidence="7 8">
        <text>L-histidinol + 2 NAD(+) + H2O = L-histidine + 2 NADH + 3 H(+)</text>
        <dbReference type="Rhea" id="RHEA:20641"/>
        <dbReference type="ChEBI" id="CHEBI:15377"/>
        <dbReference type="ChEBI" id="CHEBI:15378"/>
        <dbReference type="ChEBI" id="CHEBI:57540"/>
        <dbReference type="ChEBI" id="CHEBI:57595"/>
        <dbReference type="ChEBI" id="CHEBI:57699"/>
        <dbReference type="ChEBI" id="CHEBI:57945"/>
        <dbReference type="EC" id="1.1.1.23"/>
    </reaction>
</comment>
<feature type="active site" description="Proton acceptor" evidence="8 10">
    <location>
        <position position="320"/>
    </location>
</feature>
<sequence>MRLNVVERSDFSWERRATENEEALRQVAAIVADVRERGDAAVADWTAKLDKQTGVALRVPQAALQASFEALAPELREALSLAADRIRRYHEAQWPEDFTLYGDDGEQLGLVWRPLRRVGVYAPGGRGAYPSTVLMDVIPAQVAGVAEIALVSPPGPTGLPHPQVLAAAHLLGVDEVYAVGGAQAVAALAYGTKTIARVDKIVGPGNLYVALAKRLVMGDVGIDSIAGPSEVLIIADEAANPRYIAADMLAQAEHDPEAGALCVSPSIALLEQVADELERQLVDLPRAEIAEQALARWGALVHVESLTEAANLCNQLAPEHVELLVDHSEELLSSIHFAGAVFLGEATPEPVGDYFAGSNHVLPTHGSARYASGLGTHDFLRRMSVVAYSRKTLAKHARHIVALAEAEGLTAHARSILVRQEADHNDR</sequence>
<keyword evidence="4 8" id="KW-0479">Metal-binding</keyword>
<dbReference type="FunFam" id="3.40.50.1980:FF:000001">
    <property type="entry name" value="Histidinol dehydrogenase"/>
    <property type="match status" value="1"/>
</dbReference>
<feature type="binding site" evidence="8 13">
    <location>
        <position position="353"/>
    </location>
    <ligand>
        <name>Zn(2+)</name>
        <dbReference type="ChEBI" id="CHEBI:29105"/>
    </ligand>
</feature>
<keyword evidence="8" id="KW-0368">Histidine biosynthesis</keyword>
<dbReference type="InterPro" id="IPR012131">
    <property type="entry name" value="Hstdl_DH"/>
</dbReference>
<reference evidence="15" key="3">
    <citation type="submission" date="2023-02" db="EMBL/GenBank/DDBJ databases">
        <title>Proposal of a novel subspecies: Alicyclobacillus hesperidum subspecies aegle.</title>
        <authorList>
            <person name="Goto K."/>
            <person name="Fujii T."/>
            <person name="Yasui K."/>
            <person name="Mochida K."/>
            <person name="Kato-Tanaka Y."/>
            <person name="Morohoshi S."/>
            <person name="An S.Y."/>
            <person name="Kasai H."/>
            <person name="Yokota A."/>
        </authorList>
    </citation>
    <scope>NUCLEOTIDE SEQUENCE</scope>
    <source>
        <strain evidence="15">DSM 12766</strain>
    </source>
</reference>
<dbReference type="AlphaFoldDB" id="A0A1H2RTW6"/>
<keyword evidence="6 8" id="KW-0560">Oxidoreductase</keyword>
<dbReference type="Proteomes" id="UP001157137">
    <property type="component" value="Unassembled WGS sequence"/>
</dbReference>
<dbReference type="GO" id="GO:0008270">
    <property type="term" value="F:zinc ion binding"/>
    <property type="evidence" value="ECO:0007669"/>
    <property type="project" value="UniProtKB-UniRule"/>
</dbReference>
<feature type="binding site" evidence="8 12">
    <location>
        <position position="229"/>
    </location>
    <ligand>
        <name>substrate</name>
    </ligand>
</feature>
<feature type="binding site" evidence="8 13">
    <location>
        <position position="251"/>
    </location>
    <ligand>
        <name>Zn(2+)</name>
        <dbReference type="ChEBI" id="CHEBI:29105"/>
    </ligand>
</feature>
<feature type="binding site" evidence="8 12">
    <location>
        <position position="254"/>
    </location>
    <ligand>
        <name>substrate</name>
    </ligand>
</feature>
<dbReference type="EMBL" id="BSRA01000005">
    <property type="protein sequence ID" value="GLV13464.1"/>
    <property type="molecule type" value="Genomic_DNA"/>
</dbReference>
<feature type="binding site" evidence="8 13">
    <location>
        <position position="254"/>
    </location>
    <ligand>
        <name>Zn(2+)</name>
        <dbReference type="ChEBI" id="CHEBI:29105"/>
    </ligand>
</feature>
<feature type="binding site" evidence="8 12">
    <location>
        <position position="407"/>
    </location>
    <ligand>
        <name>substrate</name>
    </ligand>
</feature>
<dbReference type="Proteomes" id="UP000182589">
    <property type="component" value="Unassembled WGS sequence"/>
</dbReference>
<dbReference type="UniPathway" id="UPA00031">
    <property type="reaction ID" value="UER00014"/>
</dbReference>
<feature type="binding site" evidence="8 11">
    <location>
        <position position="183"/>
    </location>
    <ligand>
        <name>NAD(+)</name>
        <dbReference type="ChEBI" id="CHEBI:57540"/>
    </ligand>
</feature>
<dbReference type="InterPro" id="IPR001692">
    <property type="entry name" value="Histidinol_DH_CS"/>
</dbReference>
<evidence type="ECO:0000256" key="10">
    <source>
        <dbReference type="PIRSR" id="PIRSR000099-1"/>
    </source>
</evidence>
<gene>
    <name evidence="8" type="primary">hisD</name>
    <name evidence="15" type="ORF">Heshes_11480</name>
    <name evidence="16" type="ORF">SAMN04489725_103145</name>
</gene>
<dbReference type="GO" id="GO:0004399">
    <property type="term" value="F:histidinol dehydrogenase activity"/>
    <property type="evidence" value="ECO:0007669"/>
    <property type="project" value="UniProtKB-UniRule"/>
</dbReference>
<dbReference type="EC" id="1.1.1.23" evidence="3 8"/>
<evidence type="ECO:0000256" key="3">
    <source>
        <dbReference type="ARBA" id="ARBA00012965"/>
    </source>
</evidence>
<dbReference type="PRINTS" id="PR00083">
    <property type="entry name" value="HOLDHDRGNASE"/>
</dbReference>
<dbReference type="HAMAP" id="MF_01024">
    <property type="entry name" value="HisD"/>
    <property type="match status" value="1"/>
</dbReference>
<dbReference type="GO" id="GO:0005829">
    <property type="term" value="C:cytosol"/>
    <property type="evidence" value="ECO:0007669"/>
    <property type="project" value="TreeGrafter"/>
</dbReference>
<feature type="binding site" evidence="8 11">
    <location>
        <position position="121"/>
    </location>
    <ligand>
        <name>NAD(+)</name>
        <dbReference type="ChEBI" id="CHEBI:57540"/>
    </ligand>
</feature>
<evidence type="ECO:0000256" key="1">
    <source>
        <dbReference type="ARBA" id="ARBA00003850"/>
    </source>
</evidence>
<evidence type="ECO:0000256" key="5">
    <source>
        <dbReference type="ARBA" id="ARBA00022833"/>
    </source>
</evidence>